<keyword evidence="2" id="KW-0238">DNA-binding</keyword>
<organism evidence="5 6">
    <name type="scientific">Vagococcus allomyrinae</name>
    <dbReference type="NCBI Taxonomy" id="2794353"/>
    <lineage>
        <taxon>Bacteria</taxon>
        <taxon>Bacillati</taxon>
        <taxon>Bacillota</taxon>
        <taxon>Bacilli</taxon>
        <taxon>Lactobacillales</taxon>
        <taxon>Enterococcaceae</taxon>
        <taxon>Vagococcus</taxon>
    </lineage>
</organism>
<evidence type="ECO:0000259" key="4">
    <source>
        <dbReference type="PROSITE" id="PS01124"/>
    </source>
</evidence>
<dbReference type="PANTHER" id="PTHR43280:SF28">
    <property type="entry name" value="HTH-TYPE TRANSCRIPTIONAL ACTIVATOR RHAS"/>
    <property type="match status" value="1"/>
</dbReference>
<dbReference type="AlphaFoldDB" id="A0A940P6I1"/>
<evidence type="ECO:0000313" key="6">
    <source>
        <dbReference type="Proteomes" id="UP000674938"/>
    </source>
</evidence>
<dbReference type="Pfam" id="PF02311">
    <property type="entry name" value="AraC_binding"/>
    <property type="match status" value="1"/>
</dbReference>
<proteinExistence type="predicted"/>
<keyword evidence="6" id="KW-1185">Reference proteome</keyword>
<evidence type="ECO:0000256" key="1">
    <source>
        <dbReference type="ARBA" id="ARBA00023015"/>
    </source>
</evidence>
<dbReference type="InterPro" id="IPR037923">
    <property type="entry name" value="HTH-like"/>
</dbReference>
<feature type="domain" description="HTH araC/xylS-type" evidence="4">
    <location>
        <begin position="179"/>
        <end position="277"/>
    </location>
</feature>
<comment type="caution">
    <text evidence="5">The sequence shown here is derived from an EMBL/GenBank/DDBJ whole genome shotgun (WGS) entry which is preliminary data.</text>
</comment>
<dbReference type="Gene3D" id="2.60.120.10">
    <property type="entry name" value="Jelly Rolls"/>
    <property type="match status" value="1"/>
</dbReference>
<dbReference type="InterPro" id="IPR009057">
    <property type="entry name" value="Homeodomain-like_sf"/>
</dbReference>
<dbReference type="InterPro" id="IPR020449">
    <property type="entry name" value="Tscrpt_reg_AraC-type_HTH"/>
</dbReference>
<reference evidence="5" key="1">
    <citation type="submission" date="2020-12" db="EMBL/GenBank/DDBJ databases">
        <title>Vagococcus allomyrinae sp. nov. and Enterococcus lavae sp. nov., isolated from the larvae of Allomyrina dichotoma.</title>
        <authorList>
            <person name="Lee S.D."/>
        </authorList>
    </citation>
    <scope>NUCLEOTIDE SEQUENCE</scope>
    <source>
        <strain evidence="5">BWB3-3</strain>
    </source>
</reference>
<sequence length="283" mass="33513">MSNERYEINHSSHIRKLALNLLYVTKSKYEPDWHSTVHTHDFTEMFYVLKGKGNFIARNQRFPVKENDLVIVNPHIEHTEESVESSPMEYIVLGVEGLAFNLPQDQTDVEKDFTFFNYSDEKKEVLFYLNDLLEEIQTKRQDYEVVCQNLIENLVIRMLRYSQFELEEVSNQKLNKDIAFVKHYIDTHYQHELTLESLAEIAHINKFYLVHLFKDYMNATPIAYLVQKRIKESQTLLASTNYTISQISSIVGFSSQSHFSYTFKKINNLTPKEYREIKNKEKS</sequence>
<protein>
    <submittedName>
        <fullName evidence="5">Helix-turn-helix transcriptional regulator</fullName>
    </submittedName>
</protein>
<gene>
    <name evidence="5" type="ORF">I6N95_06520</name>
</gene>
<accession>A0A940P6I1</accession>
<dbReference type="PRINTS" id="PR00032">
    <property type="entry name" value="HTHARAC"/>
</dbReference>
<dbReference type="EMBL" id="JAEEGA010000003">
    <property type="protein sequence ID" value="MBP1040651.1"/>
    <property type="molecule type" value="Genomic_DNA"/>
</dbReference>
<evidence type="ECO:0000256" key="3">
    <source>
        <dbReference type="ARBA" id="ARBA00023163"/>
    </source>
</evidence>
<name>A0A940P6I1_9ENTE</name>
<keyword evidence="3" id="KW-0804">Transcription</keyword>
<dbReference type="Proteomes" id="UP000674938">
    <property type="component" value="Unassembled WGS sequence"/>
</dbReference>
<evidence type="ECO:0000313" key="5">
    <source>
        <dbReference type="EMBL" id="MBP1040651.1"/>
    </source>
</evidence>
<dbReference type="Gene3D" id="1.10.10.60">
    <property type="entry name" value="Homeodomain-like"/>
    <property type="match status" value="2"/>
</dbReference>
<dbReference type="SMART" id="SM00342">
    <property type="entry name" value="HTH_ARAC"/>
    <property type="match status" value="1"/>
</dbReference>
<dbReference type="InterPro" id="IPR003313">
    <property type="entry name" value="AraC-bd"/>
</dbReference>
<dbReference type="Pfam" id="PF12833">
    <property type="entry name" value="HTH_18"/>
    <property type="match status" value="1"/>
</dbReference>
<dbReference type="InterPro" id="IPR014710">
    <property type="entry name" value="RmlC-like_jellyroll"/>
</dbReference>
<dbReference type="GO" id="GO:0043565">
    <property type="term" value="F:sequence-specific DNA binding"/>
    <property type="evidence" value="ECO:0007669"/>
    <property type="project" value="InterPro"/>
</dbReference>
<dbReference type="PANTHER" id="PTHR43280">
    <property type="entry name" value="ARAC-FAMILY TRANSCRIPTIONAL REGULATOR"/>
    <property type="match status" value="1"/>
</dbReference>
<dbReference type="SUPFAM" id="SSF46689">
    <property type="entry name" value="Homeodomain-like"/>
    <property type="match status" value="2"/>
</dbReference>
<dbReference type="InterPro" id="IPR018062">
    <property type="entry name" value="HTH_AraC-typ_CS"/>
</dbReference>
<dbReference type="PROSITE" id="PS00041">
    <property type="entry name" value="HTH_ARAC_FAMILY_1"/>
    <property type="match status" value="1"/>
</dbReference>
<dbReference type="RefSeq" id="WP_209525857.1">
    <property type="nucleotide sequence ID" value="NZ_JAEEGA010000003.1"/>
</dbReference>
<dbReference type="PROSITE" id="PS01124">
    <property type="entry name" value="HTH_ARAC_FAMILY_2"/>
    <property type="match status" value="1"/>
</dbReference>
<evidence type="ECO:0000256" key="2">
    <source>
        <dbReference type="ARBA" id="ARBA00023125"/>
    </source>
</evidence>
<dbReference type="SUPFAM" id="SSF51215">
    <property type="entry name" value="Regulatory protein AraC"/>
    <property type="match status" value="1"/>
</dbReference>
<dbReference type="InterPro" id="IPR018060">
    <property type="entry name" value="HTH_AraC"/>
</dbReference>
<dbReference type="GO" id="GO:0003700">
    <property type="term" value="F:DNA-binding transcription factor activity"/>
    <property type="evidence" value="ECO:0007669"/>
    <property type="project" value="InterPro"/>
</dbReference>
<keyword evidence="1" id="KW-0805">Transcription regulation</keyword>